<dbReference type="GO" id="GO:0006302">
    <property type="term" value="P:double-strand break repair"/>
    <property type="evidence" value="ECO:0007669"/>
    <property type="project" value="TreeGrafter"/>
</dbReference>
<evidence type="ECO:0000256" key="2">
    <source>
        <dbReference type="ARBA" id="ARBA00022840"/>
    </source>
</evidence>
<sequence>MNAFPSIKTPTRNLKFTFSKQLQQHLAGRRLLLDEIPFLIDEIQSHYENGYITYEPGISNQTCTRCGNSDPQLFASFQCARCEELCTYCRKCIMMGRVSECTPLVKWTGPPIIFHTQTNPLHWEGTLSPGQQAASDEVVQAIEQKKELLVWAVCGAGKTEVLFEGIEKAIQLGHRICLCTPRTDVVLELSPRIKQAFPTTEMATLYGGSEERMKNAQLTITTTHQLLRFHKAFDTIIIDEVDAFPYSIDASLQYAVQQAQKEQSATIYLSATPSTDMQRNVQLKKLHAVTIPARYHRHALPVPTFHWCGNWKKKLEKGRLPLQVTGWIKKHLQQGKQLFLFLPDIKKMEGIMTLLQSQFHEKIDSVHAEDPDRKEKVSQFRNGSTRLLLTTTILERGVTVPDVQVGVFGAEDPIFTESALVQIAGRAGRSAHAPNGDIRFFHYGKTTEMVRARQHILKMNNRAKEAGYIE</sequence>
<dbReference type="PROSITE" id="PS51192">
    <property type="entry name" value="HELICASE_ATP_BIND_1"/>
    <property type="match status" value="1"/>
</dbReference>
<accession>A0A223KYC7</accession>
<dbReference type="Gene3D" id="3.40.50.300">
    <property type="entry name" value="P-loop containing nucleotide triphosphate hydrolases"/>
    <property type="match status" value="2"/>
</dbReference>
<organism evidence="6 7">
    <name type="scientific">Sutcliffiella cohnii</name>
    <dbReference type="NCBI Taxonomy" id="33932"/>
    <lineage>
        <taxon>Bacteria</taxon>
        <taxon>Bacillati</taxon>
        <taxon>Bacillota</taxon>
        <taxon>Bacilli</taxon>
        <taxon>Bacillales</taxon>
        <taxon>Bacillaceae</taxon>
        <taxon>Sutcliffiella</taxon>
    </lineage>
</organism>
<evidence type="ECO:0000313" key="6">
    <source>
        <dbReference type="EMBL" id="AST94431.1"/>
    </source>
</evidence>
<feature type="domain" description="Helicase C-terminal" evidence="5">
    <location>
        <begin position="323"/>
        <end position="470"/>
    </location>
</feature>
<dbReference type="SUPFAM" id="SSF52540">
    <property type="entry name" value="P-loop containing nucleoside triphosphate hydrolases"/>
    <property type="match status" value="1"/>
</dbReference>
<dbReference type="InterPro" id="IPR014001">
    <property type="entry name" value="Helicase_ATP-bd"/>
</dbReference>
<keyword evidence="2" id="KW-0067">ATP-binding</keyword>
<protein>
    <submittedName>
        <fullName evidence="6">DNA/RNA helicase</fullName>
    </submittedName>
</protein>
<dbReference type="GO" id="GO:0016787">
    <property type="term" value="F:hydrolase activity"/>
    <property type="evidence" value="ECO:0007669"/>
    <property type="project" value="InterPro"/>
</dbReference>
<dbReference type="PANTHER" id="PTHR30580:SF1">
    <property type="entry name" value="COMF OPERON PROTEIN 1"/>
    <property type="match status" value="1"/>
</dbReference>
<evidence type="ECO:0000313" key="7">
    <source>
        <dbReference type="Proteomes" id="UP000215224"/>
    </source>
</evidence>
<evidence type="ECO:0000256" key="1">
    <source>
        <dbReference type="ARBA" id="ARBA00022741"/>
    </source>
</evidence>
<dbReference type="CDD" id="cd17925">
    <property type="entry name" value="DEXDc_ComFA"/>
    <property type="match status" value="1"/>
</dbReference>
<dbReference type="InterPro" id="IPR006935">
    <property type="entry name" value="Helicase/UvrB_N"/>
</dbReference>
<keyword evidence="1" id="KW-0547">Nucleotide-binding</keyword>
<name>A0A223KYC7_9BACI</name>
<keyword evidence="6" id="KW-0378">Hydrolase</keyword>
<dbReference type="PANTHER" id="PTHR30580">
    <property type="entry name" value="PRIMOSOMAL PROTEIN N"/>
    <property type="match status" value="1"/>
</dbReference>
<dbReference type="Pfam" id="PF04851">
    <property type="entry name" value="ResIII"/>
    <property type="match status" value="1"/>
</dbReference>
<dbReference type="InterPro" id="IPR027417">
    <property type="entry name" value="P-loop_NTPase"/>
</dbReference>
<dbReference type="GO" id="GO:0043138">
    <property type="term" value="F:3'-5' DNA helicase activity"/>
    <property type="evidence" value="ECO:0007669"/>
    <property type="project" value="TreeGrafter"/>
</dbReference>
<proteinExistence type="predicted"/>
<dbReference type="KEGG" id="bcoh:BC6307_19805"/>
<dbReference type="GO" id="GO:0006310">
    <property type="term" value="P:DNA recombination"/>
    <property type="evidence" value="ECO:0007669"/>
    <property type="project" value="TreeGrafter"/>
</dbReference>
<dbReference type="Pfam" id="PF00271">
    <property type="entry name" value="Helicase_C"/>
    <property type="match status" value="1"/>
</dbReference>
<keyword evidence="6" id="KW-0347">Helicase</keyword>
<dbReference type="STRING" id="1314751.GCA_001591425_03496"/>
<evidence type="ECO:0000259" key="5">
    <source>
        <dbReference type="PROSITE" id="PS51194"/>
    </source>
</evidence>
<dbReference type="PROSITE" id="PS51194">
    <property type="entry name" value="HELICASE_CTER"/>
    <property type="match status" value="1"/>
</dbReference>
<dbReference type="Proteomes" id="UP000215224">
    <property type="component" value="Chromosome"/>
</dbReference>
<dbReference type="SMART" id="SM00490">
    <property type="entry name" value="HELICc"/>
    <property type="match status" value="1"/>
</dbReference>
<dbReference type="SMART" id="SM00487">
    <property type="entry name" value="DEXDc"/>
    <property type="match status" value="1"/>
</dbReference>
<dbReference type="GO" id="GO:0005524">
    <property type="term" value="F:ATP binding"/>
    <property type="evidence" value="ECO:0007669"/>
    <property type="project" value="UniProtKB-KW"/>
</dbReference>
<dbReference type="InterPro" id="IPR001650">
    <property type="entry name" value="Helicase_C-like"/>
</dbReference>
<gene>
    <name evidence="6" type="ORF">BC6307_19805</name>
</gene>
<reference evidence="6 7" key="1">
    <citation type="submission" date="2016-12" db="EMBL/GenBank/DDBJ databases">
        <title>The whole genome sequencing and assembly of Bacillus cohnii DSM 6307T strain.</title>
        <authorList>
            <person name="Lee Y.-J."/>
            <person name="Yi H."/>
            <person name="Bahn Y.-S."/>
            <person name="Kim J.F."/>
            <person name="Lee D.-W."/>
        </authorList>
    </citation>
    <scope>NUCLEOTIDE SEQUENCE [LARGE SCALE GENOMIC DNA]</scope>
    <source>
        <strain evidence="6 7">DSM 6307</strain>
    </source>
</reference>
<evidence type="ECO:0000256" key="3">
    <source>
        <dbReference type="ARBA" id="ARBA00023125"/>
    </source>
</evidence>
<dbReference type="FunFam" id="3.40.50.300:FF:001736">
    <property type="entry name" value="COMF operon protein 1"/>
    <property type="match status" value="1"/>
</dbReference>
<feature type="domain" description="Helicase ATP-binding" evidence="4">
    <location>
        <begin position="139"/>
        <end position="291"/>
    </location>
</feature>
<keyword evidence="3" id="KW-0238">DNA-binding</keyword>
<keyword evidence="7" id="KW-1185">Reference proteome</keyword>
<evidence type="ECO:0000259" key="4">
    <source>
        <dbReference type="PROSITE" id="PS51192"/>
    </source>
</evidence>
<dbReference type="GO" id="GO:0006270">
    <property type="term" value="P:DNA replication initiation"/>
    <property type="evidence" value="ECO:0007669"/>
    <property type="project" value="TreeGrafter"/>
</dbReference>
<dbReference type="EMBL" id="CP018866">
    <property type="protein sequence ID" value="AST94431.1"/>
    <property type="molecule type" value="Genomic_DNA"/>
</dbReference>
<dbReference type="AlphaFoldDB" id="A0A223KYC7"/>
<dbReference type="GO" id="GO:0003677">
    <property type="term" value="F:DNA binding"/>
    <property type="evidence" value="ECO:0007669"/>
    <property type="project" value="UniProtKB-KW"/>
</dbReference>